<dbReference type="GO" id="GO:0003678">
    <property type="term" value="F:DNA helicase activity"/>
    <property type="evidence" value="ECO:0007669"/>
    <property type="project" value="UniProtKB-EC"/>
</dbReference>
<keyword evidence="11" id="KW-0234">DNA repair</keyword>
<organism evidence="15 16">
    <name type="scientific">Undibacterium cyanobacteriorum</name>
    <dbReference type="NCBI Taxonomy" id="3073561"/>
    <lineage>
        <taxon>Bacteria</taxon>
        <taxon>Pseudomonadati</taxon>
        <taxon>Pseudomonadota</taxon>
        <taxon>Betaproteobacteria</taxon>
        <taxon>Burkholderiales</taxon>
        <taxon>Oxalobacteraceae</taxon>
        <taxon>Undibacterium</taxon>
    </lineage>
</organism>
<dbReference type="InterPro" id="IPR014013">
    <property type="entry name" value="Helic_SF1/SF2_ATP-bd_DinG/Rad3"/>
</dbReference>
<dbReference type="InterPro" id="IPR027417">
    <property type="entry name" value="P-loop_NTPase"/>
</dbReference>
<evidence type="ECO:0000256" key="12">
    <source>
        <dbReference type="ARBA" id="ARBA00023235"/>
    </source>
</evidence>
<protein>
    <submittedName>
        <fullName evidence="15">ATP-dependent DNA helicase</fullName>
        <ecNumber evidence="15">3.6.4.12</ecNumber>
    </submittedName>
</protein>
<keyword evidence="9" id="KW-0411">Iron-sulfur</keyword>
<evidence type="ECO:0000313" key="15">
    <source>
        <dbReference type="EMBL" id="WMW80129.1"/>
    </source>
</evidence>
<keyword evidence="8" id="KW-0408">Iron</keyword>
<proteinExistence type="inferred from homology"/>
<keyword evidence="16" id="KW-1185">Reference proteome</keyword>
<dbReference type="EC" id="3.6.4.12" evidence="15"/>
<evidence type="ECO:0000256" key="2">
    <source>
        <dbReference type="ARBA" id="ARBA00022723"/>
    </source>
</evidence>
<dbReference type="PANTHER" id="PTHR11472:SF34">
    <property type="entry name" value="REGULATOR OF TELOMERE ELONGATION HELICASE 1"/>
    <property type="match status" value="1"/>
</dbReference>
<dbReference type="InterPro" id="IPR042493">
    <property type="entry name" value="XPD_DNA_FeS"/>
</dbReference>
<evidence type="ECO:0000256" key="10">
    <source>
        <dbReference type="ARBA" id="ARBA00023125"/>
    </source>
</evidence>
<evidence type="ECO:0000256" key="1">
    <source>
        <dbReference type="ARBA" id="ARBA00022485"/>
    </source>
</evidence>
<dbReference type="Pfam" id="PF06733">
    <property type="entry name" value="DEAD_2"/>
    <property type="match status" value="1"/>
</dbReference>
<comment type="similarity">
    <text evidence="13">Belongs to the helicase family. DinG subfamily.</text>
</comment>
<dbReference type="PANTHER" id="PTHR11472">
    <property type="entry name" value="DNA REPAIR DEAD HELICASE RAD3/XP-D SUBFAMILY MEMBER"/>
    <property type="match status" value="1"/>
</dbReference>
<keyword evidence="6 15" id="KW-0347">Helicase</keyword>
<keyword evidence="5 15" id="KW-0378">Hydrolase</keyword>
<evidence type="ECO:0000259" key="14">
    <source>
        <dbReference type="PROSITE" id="PS51193"/>
    </source>
</evidence>
<evidence type="ECO:0000256" key="3">
    <source>
        <dbReference type="ARBA" id="ARBA00022741"/>
    </source>
</evidence>
<dbReference type="InterPro" id="IPR011604">
    <property type="entry name" value="PDDEXK-like_dom_sf"/>
</dbReference>
<sequence length="771" mass="87134">MPPVSVLDAAPNSAYTVGVRALCEFTAKQGDLDLRFTPSPTAQEGIEGHAQVVARRPASYQYEVALHGKNQDLLVKGRADGYWPERAQVEEIKTYRGDFDRIPDNHRALHLAQAKVYGHLLCQKLGVDELRVAVIYFNVDTKLERIVANTHSAAELREFFEAQCALFLAWAHQEMRHRQSRDAALAEMVFPYPQFRVGQRELAEAMYKASARACCLLAQAPTGIGKTLASIFPMLKACKEHQLDKLFFLAAKTSGRQLALDALSHLQQTMHQEAPAIDDSSTTTAKVRVIELVAKSKACEHPDKACHGESCPLAQGFYDRLASARAAALQVDQLDQRRMREVALRFDVCPYYLSMEMSKWADVVVGDYNYYFDLNAMLYGQTIVNEHKVAVLVDEAHNLVSRARSMYSAELSYASFKAMRKTAPAQLKKALERLARQWRQLQKSQDDDYLVHSELPEKFIIALGNACVDIADFFNQEPTAVLPELQSFYLDALLLSKLCESFGEHSLFDVHVKRGESTLCVRNIVPAPFLKHRFAASHCTALFSATLSPWNYYSDLLGMPDNTAWIDVPSPFKAEQLSVRVVDQVSTRYQDRSASLPAICQVMAQQWQQQPGNYLAFFSSFDYMEQARERFTTEHPDITVWTQTRHMDESDRKQFINNFTEHSQGIAFAVLGGAFGEGIDLPGKRLIGAFIATLGLPQLNPINEHIRQHMQTMFGAGYDYTYLYPGLQKVVQAAGRVIRTTEDQGVIYLMDDRFNQAQVRALLPTWWRVER</sequence>
<dbReference type="SUPFAM" id="SSF52540">
    <property type="entry name" value="P-loop containing nucleoside triphosphate hydrolases"/>
    <property type="match status" value="1"/>
</dbReference>
<dbReference type="Gene3D" id="3.90.320.10">
    <property type="match status" value="1"/>
</dbReference>
<dbReference type="SMART" id="SM00491">
    <property type="entry name" value="HELICc2"/>
    <property type="match status" value="1"/>
</dbReference>
<dbReference type="Gene3D" id="1.10.30.20">
    <property type="entry name" value="Bacterial XPD DNA helicase, FeS cluster domain"/>
    <property type="match status" value="1"/>
</dbReference>
<dbReference type="Gene3D" id="3.40.50.300">
    <property type="entry name" value="P-loop containing nucleotide triphosphate hydrolases"/>
    <property type="match status" value="2"/>
</dbReference>
<keyword evidence="4" id="KW-0227">DNA damage</keyword>
<dbReference type="PROSITE" id="PS51193">
    <property type="entry name" value="HELICASE_ATP_BIND_2"/>
    <property type="match status" value="1"/>
</dbReference>
<evidence type="ECO:0000256" key="8">
    <source>
        <dbReference type="ARBA" id="ARBA00023004"/>
    </source>
</evidence>
<name>A0ABY9RFY6_9BURK</name>
<dbReference type="InterPro" id="IPR006554">
    <property type="entry name" value="Helicase-like_DEXD_c2"/>
</dbReference>
<feature type="domain" description="Helicase ATP-binding" evidence="14">
    <location>
        <begin position="185"/>
        <end position="467"/>
    </location>
</feature>
<keyword evidence="7" id="KW-0067">ATP-binding</keyword>
<gene>
    <name evidence="15" type="ORF">RF679_15970</name>
</gene>
<dbReference type="SMART" id="SM00488">
    <property type="entry name" value="DEXDc2"/>
    <property type="match status" value="1"/>
</dbReference>
<dbReference type="InterPro" id="IPR006555">
    <property type="entry name" value="ATP-dep_Helicase_C"/>
</dbReference>
<dbReference type="Pfam" id="PF13307">
    <property type="entry name" value="Helicase_C_2"/>
    <property type="match status" value="1"/>
</dbReference>
<dbReference type="GO" id="GO:0016787">
    <property type="term" value="F:hydrolase activity"/>
    <property type="evidence" value="ECO:0007669"/>
    <property type="project" value="UniProtKB-KW"/>
</dbReference>
<accession>A0ABY9RFY6</accession>
<keyword evidence="10" id="KW-0238">DNA-binding</keyword>
<evidence type="ECO:0000256" key="4">
    <source>
        <dbReference type="ARBA" id="ARBA00022763"/>
    </source>
</evidence>
<keyword evidence="12" id="KW-0413">Isomerase</keyword>
<dbReference type="InterPro" id="IPR010614">
    <property type="entry name" value="RAD3-like_helicase_DEAD"/>
</dbReference>
<evidence type="ECO:0000313" key="16">
    <source>
        <dbReference type="Proteomes" id="UP001181355"/>
    </source>
</evidence>
<dbReference type="InterPro" id="IPR045028">
    <property type="entry name" value="DinG/Rad3-like"/>
</dbReference>
<keyword evidence="3" id="KW-0547">Nucleotide-binding</keyword>
<dbReference type="EMBL" id="CP133720">
    <property type="protein sequence ID" value="WMW80129.1"/>
    <property type="molecule type" value="Genomic_DNA"/>
</dbReference>
<keyword evidence="2" id="KW-0479">Metal-binding</keyword>
<dbReference type="Gene3D" id="1.10.275.40">
    <property type="match status" value="1"/>
</dbReference>
<evidence type="ECO:0000256" key="13">
    <source>
        <dbReference type="ARBA" id="ARBA00038058"/>
    </source>
</evidence>
<dbReference type="Proteomes" id="UP001181355">
    <property type="component" value="Chromosome"/>
</dbReference>
<keyword evidence="1" id="KW-0004">4Fe-4S</keyword>
<evidence type="ECO:0000256" key="9">
    <source>
        <dbReference type="ARBA" id="ARBA00023014"/>
    </source>
</evidence>
<reference evidence="15" key="1">
    <citation type="submission" date="2023-09" db="EMBL/GenBank/DDBJ databases">
        <title>Undibacterium sp. 20NA77.5 isolated from freshwater.</title>
        <authorList>
            <person name="Le V."/>
            <person name="Ko S.-R."/>
            <person name="Ahn C.-Y."/>
            <person name="Oh H.-M."/>
        </authorList>
    </citation>
    <scope>NUCLEOTIDE SEQUENCE</scope>
    <source>
        <strain evidence="15">20NA77.5</strain>
    </source>
</reference>
<evidence type="ECO:0000256" key="11">
    <source>
        <dbReference type="ARBA" id="ARBA00023204"/>
    </source>
</evidence>
<evidence type="ECO:0000256" key="6">
    <source>
        <dbReference type="ARBA" id="ARBA00022806"/>
    </source>
</evidence>
<evidence type="ECO:0000256" key="7">
    <source>
        <dbReference type="ARBA" id="ARBA00022840"/>
    </source>
</evidence>
<evidence type="ECO:0000256" key="5">
    <source>
        <dbReference type="ARBA" id="ARBA00022801"/>
    </source>
</evidence>